<evidence type="ECO:0000256" key="1">
    <source>
        <dbReference type="ARBA" id="ARBA00005817"/>
    </source>
</evidence>
<dbReference type="PIRSF" id="PIRSF000089">
    <property type="entry name" value="Electra_flavoP_a"/>
    <property type="match status" value="1"/>
</dbReference>
<dbReference type="Gene3D" id="3.40.50.620">
    <property type="entry name" value="HUPs"/>
    <property type="match status" value="1"/>
</dbReference>
<evidence type="ECO:0000256" key="4">
    <source>
        <dbReference type="ARBA" id="ARBA00022827"/>
    </source>
</evidence>
<sequence>MSGILIVSEHLNGRAARISKEIVGAANALKSGIDGPLRVLMLSDGDEGPLNDMNLEGVDEIVIVNVGSAHFDASIYEDVTIELSKTLRPSLILFGHTANGMACAASVAARLGTGYASDIIGMKVAAGKLIATRSAHGGKINLDLAFPDKRVVTLTIRGATFKAPDSAGHASVVERESTRGDGKSHIEHVDYIDPPAADIDIAKAEIILSVGRGIQNADNIPRFAAIAEKLGVTLGCSRPFADAGFLPKAHQVGQSGTVASNCKLYIAIGISGAVQHLYGMKHIDTIIAVNNDPGAPIFGFAKFGSNVDSLALADALEAKLGLS</sequence>
<evidence type="ECO:0000256" key="2">
    <source>
        <dbReference type="ARBA" id="ARBA00022448"/>
    </source>
</evidence>
<name>A0ABV2DLR5_9HYPH</name>
<dbReference type="InterPro" id="IPR029035">
    <property type="entry name" value="DHS-like_NAD/FAD-binding_dom"/>
</dbReference>
<gene>
    <name evidence="7" type="ORF">ABVQ20_28740</name>
</gene>
<keyword evidence="5" id="KW-0249">Electron transport</keyword>
<keyword evidence="2" id="KW-0813">Transport</keyword>
<comment type="caution">
    <text evidence="7">The sequence shown here is derived from an EMBL/GenBank/DDBJ whole genome shotgun (WGS) entry which is preliminary data.</text>
</comment>
<keyword evidence="3" id="KW-0285">Flavoprotein</keyword>
<evidence type="ECO:0000256" key="5">
    <source>
        <dbReference type="ARBA" id="ARBA00022982"/>
    </source>
</evidence>
<dbReference type="InterPro" id="IPR014730">
    <property type="entry name" value="ETF_a/b_N"/>
</dbReference>
<dbReference type="PANTHER" id="PTHR43153:SF1">
    <property type="entry name" value="ELECTRON TRANSFER FLAVOPROTEIN SUBUNIT ALPHA, MITOCHONDRIAL"/>
    <property type="match status" value="1"/>
</dbReference>
<dbReference type="Pfam" id="PF00766">
    <property type="entry name" value="ETF_alpha"/>
    <property type="match status" value="1"/>
</dbReference>
<organism evidence="7 8">
    <name type="scientific">Mesorhizobium shangrilense</name>
    <dbReference type="NCBI Taxonomy" id="460060"/>
    <lineage>
        <taxon>Bacteria</taxon>
        <taxon>Pseudomonadati</taxon>
        <taxon>Pseudomonadota</taxon>
        <taxon>Alphaproteobacteria</taxon>
        <taxon>Hyphomicrobiales</taxon>
        <taxon>Phyllobacteriaceae</taxon>
        <taxon>Mesorhizobium</taxon>
    </lineage>
</organism>
<feature type="domain" description="Electron transfer flavoprotein alpha/beta-subunit N-terminal" evidence="6">
    <location>
        <begin position="4"/>
        <end position="190"/>
    </location>
</feature>
<dbReference type="InterPro" id="IPR018206">
    <property type="entry name" value="ETF_asu_C_CS"/>
</dbReference>
<dbReference type="SUPFAM" id="SSF52467">
    <property type="entry name" value="DHS-like NAD/FAD-binding domain"/>
    <property type="match status" value="1"/>
</dbReference>
<dbReference type="Pfam" id="PF01012">
    <property type="entry name" value="ETF"/>
    <property type="match status" value="1"/>
</dbReference>
<dbReference type="InterPro" id="IPR014729">
    <property type="entry name" value="Rossmann-like_a/b/a_fold"/>
</dbReference>
<protein>
    <submittedName>
        <fullName evidence="7">Electron transfer flavoprotein subunit alpha/FixB family protein</fullName>
    </submittedName>
</protein>
<dbReference type="EMBL" id="JBEWSZ010000002">
    <property type="protein sequence ID" value="MET2830979.1"/>
    <property type="molecule type" value="Genomic_DNA"/>
</dbReference>
<dbReference type="InterPro" id="IPR001308">
    <property type="entry name" value="ETF_a/FixB"/>
</dbReference>
<dbReference type="PROSITE" id="PS00696">
    <property type="entry name" value="ETF_ALPHA"/>
    <property type="match status" value="1"/>
</dbReference>
<dbReference type="Proteomes" id="UP001548832">
    <property type="component" value="Unassembled WGS sequence"/>
</dbReference>
<dbReference type="SUPFAM" id="SSF52402">
    <property type="entry name" value="Adenine nucleotide alpha hydrolases-like"/>
    <property type="match status" value="1"/>
</dbReference>
<dbReference type="PANTHER" id="PTHR43153">
    <property type="entry name" value="ELECTRON TRANSFER FLAVOPROTEIN ALPHA"/>
    <property type="match status" value="1"/>
</dbReference>
<dbReference type="InterPro" id="IPR014731">
    <property type="entry name" value="ETF_asu_C"/>
</dbReference>
<dbReference type="RefSeq" id="WP_354463068.1">
    <property type="nucleotide sequence ID" value="NZ_JBEWSZ010000002.1"/>
</dbReference>
<keyword evidence="4" id="KW-0274">FAD</keyword>
<comment type="similarity">
    <text evidence="1">Belongs to the ETF alpha-subunit/FixB family.</text>
</comment>
<accession>A0ABV2DLR5</accession>
<dbReference type="Gene3D" id="3.40.50.1220">
    <property type="entry name" value="TPP-binding domain"/>
    <property type="match status" value="1"/>
</dbReference>
<keyword evidence="8" id="KW-1185">Reference proteome</keyword>
<evidence type="ECO:0000313" key="7">
    <source>
        <dbReference type="EMBL" id="MET2830979.1"/>
    </source>
</evidence>
<dbReference type="SMART" id="SM00893">
    <property type="entry name" value="ETF"/>
    <property type="match status" value="1"/>
</dbReference>
<proteinExistence type="inferred from homology"/>
<reference evidence="7 8" key="1">
    <citation type="submission" date="2024-06" db="EMBL/GenBank/DDBJ databases">
        <authorList>
            <person name="Kim D.-U."/>
        </authorList>
    </citation>
    <scope>NUCLEOTIDE SEQUENCE [LARGE SCALE GENOMIC DNA]</scope>
    <source>
        <strain evidence="7 8">KACC15460</strain>
    </source>
</reference>
<evidence type="ECO:0000256" key="3">
    <source>
        <dbReference type="ARBA" id="ARBA00022630"/>
    </source>
</evidence>
<evidence type="ECO:0000313" key="8">
    <source>
        <dbReference type="Proteomes" id="UP001548832"/>
    </source>
</evidence>
<evidence type="ECO:0000259" key="6">
    <source>
        <dbReference type="SMART" id="SM00893"/>
    </source>
</evidence>